<reference evidence="2" key="2">
    <citation type="journal article" date="2022" name="Sci. Total Environ.">
        <title>Prevalence, transmission, and molecular epidemiology of tet(X)-positive bacteria among humans, animals, and environmental niches in China: An epidemiological, and genomic-based study.</title>
        <authorList>
            <person name="Dong N."/>
            <person name="Zeng Y."/>
            <person name="Cai C."/>
            <person name="Sun C."/>
            <person name="Lu J."/>
            <person name="Liu C."/>
            <person name="Zhou H."/>
            <person name="Sun Q."/>
            <person name="Shu L."/>
            <person name="Wang H."/>
            <person name="Wang Y."/>
            <person name="Wang S."/>
            <person name="Wu C."/>
            <person name="Chan E.W."/>
            <person name="Chen G."/>
            <person name="Shen Z."/>
            <person name="Chen S."/>
            <person name="Zhang R."/>
        </authorList>
    </citation>
    <scope>NUCLEOTIDE SEQUENCE</scope>
    <source>
        <strain evidence="2">R1692</strain>
    </source>
</reference>
<evidence type="ECO:0000313" key="2">
    <source>
        <dbReference type="EMBL" id="MDM1047345.1"/>
    </source>
</evidence>
<dbReference type="InterPro" id="IPR011990">
    <property type="entry name" value="TPR-like_helical_dom_sf"/>
</dbReference>
<gene>
    <name evidence="2" type="ORF">HX018_03700</name>
</gene>
<keyword evidence="2" id="KW-0449">Lipoprotein</keyword>
<sequence length="489" mass="56799">MRRRFISVLMFALCLFSACDKTFNDLNTDPNRPKEATPGVLLSQLQYRIVTSKMNEAKNFTHILMQVQAPRANPNINSVMRWDVRSRDNIWESYYAALLDTEDLYGISKRLEQPNYMGIALVLKAYMYSILTDAYGDIPCLEATKGMDKNFLPKFDKQQVVYEQMLNWLTEANTLFETDKPLAYGGDLIFDAQSSAANMLKWKKFANSLKLRLLVRIQGREAEMKVRSKIEEILNKPKDFPVFESNADEAILAFPGNFPYFNPYYNSRTFDWRDNDYFTTFFIKTLNETNDPRLKLWARTVKKGDKAVFQGIPSAYPLEQEFDVNANSNLSDVLKTFSNMGILQTYAEVEFMKAELALKNYKTNDTEENHYNNAILASLKQWKVDIPEDFLKHSIIKYKSGGTVDEKMDQIFLQKYYASFFVDYQSWFEYRRTGYPKLEKGPGIPSSRTFPTRIPYPTYLQSLNAENLKAAVQQMGGDDCTIKVWWDNK</sequence>
<dbReference type="EMBL" id="JACAGK010000007">
    <property type="protein sequence ID" value="MDM1047345.1"/>
    <property type="molecule type" value="Genomic_DNA"/>
</dbReference>
<reference evidence="2" key="1">
    <citation type="submission" date="2020-06" db="EMBL/GenBank/DDBJ databases">
        <authorList>
            <person name="Dong N."/>
        </authorList>
    </citation>
    <scope>NUCLEOTIDE SEQUENCE</scope>
    <source>
        <strain evidence="2">R1692</strain>
    </source>
</reference>
<accession>A0ABT7NJN4</accession>
<feature type="chain" id="PRO_5045289935" evidence="1">
    <location>
        <begin position="21"/>
        <end position="489"/>
    </location>
</feature>
<dbReference type="InterPro" id="IPR041662">
    <property type="entry name" value="SusD-like_2"/>
</dbReference>
<dbReference type="PROSITE" id="PS51257">
    <property type="entry name" value="PROKAR_LIPOPROTEIN"/>
    <property type="match status" value="1"/>
</dbReference>
<organism evidence="2 3">
    <name type="scientific">Sphingobacterium hotanense</name>
    <dbReference type="NCBI Taxonomy" id="649196"/>
    <lineage>
        <taxon>Bacteria</taxon>
        <taxon>Pseudomonadati</taxon>
        <taxon>Bacteroidota</taxon>
        <taxon>Sphingobacteriia</taxon>
        <taxon>Sphingobacteriales</taxon>
        <taxon>Sphingobacteriaceae</taxon>
        <taxon>Sphingobacterium</taxon>
    </lineage>
</organism>
<keyword evidence="3" id="KW-1185">Reference proteome</keyword>
<dbReference type="SUPFAM" id="SSF48452">
    <property type="entry name" value="TPR-like"/>
    <property type="match status" value="1"/>
</dbReference>
<protein>
    <submittedName>
        <fullName evidence="2">SusD/RagB family nutrient-binding outer membrane lipoprotein</fullName>
    </submittedName>
</protein>
<evidence type="ECO:0000256" key="1">
    <source>
        <dbReference type="SAM" id="SignalP"/>
    </source>
</evidence>
<comment type="caution">
    <text evidence="2">The sequence shown here is derived from an EMBL/GenBank/DDBJ whole genome shotgun (WGS) entry which is preliminary data.</text>
</comment>
<dbReference type="Gene3D" id="1.25.40.390">
    <property type="match status" value="1"/>
</dbReference>
<keyword evidence="1" id="KW-0732">Signal</keyword>
<dbReference type="Proteomes" id="UP001170954">
    <property type="component" value="Unassembled WGS sequence"/>
</dbReference>
<name>A0ABT7NJN4_9SPHI</name>
<proteinExistence type="predicted"/>
<dbReference type="Pfam" id="PF12771">
    <property type="entry name" value="SusD-like_2"/>
    <property type="match status" value="1"/>
</dbReference>
<evidence type="ECO:0000313" key="3">
    <source>
        <dbReference type="Proteomes" id="UP001170954"/>
    </source>
</evidence>
<feature type="signal peptide" evidence="1">
    <location>
        <begin position="1"/>
        <end position="20"/>
    </location>
</feature>